<dbReference type="InterPro" id="IPR013087">
    <property type="entry name" value="Znf_C2H2_type"/>
</dbReference>
<sequence length="312" mass="37094">MDYSDLVFEDLIKFPELASKIFGNRKQNPKLEPENYGNSELEPELQTESSYIKLEPQDNCTQKFPAKIKSEDVQTDNNQAVFYQQLPIILDSFSIHQTDLIFFTTENFNQQTQFKEASNKSKPAPDNDYQKSPEKSQNKQRKCDKCEKSFPNRKHLYFHMKIHENRIPCEICSISIKPYLLRRHKQTQHLITDEKFNCNICGKTFKRLKLLTNHEKTHDKKFECKICKNKFAHGHELNEHVSKKHENPNAFECKICEKKFNLKKVLIRHEKTHEGKQQKELKCEHCDYSSDDIRNLRRHKNKMHKKNILKIA</sequence>
<dbReference type="InterPro" id="IPR036236">
    <property type="entry name" value="Znf_C2H2_sf"/>
</dbReference>
<proteinExistence type="predicted"/>
<evidence type="ECO:0000256" key="5">
    <source>
        <dbReference type="PROSITE-ProRule" id="PRU00042"/>
    </source>
</evidence>
<dbReference type="Pfam" id="PF13912">
    <property type="entry name" value="zf-C2H2_6"/>
    <property type="match status" value="1"/>
</dbReference>
<protein>
    <recommendedName>
        <fullName evidence="7">C2H2-type domain-containing protein</fullName>
    </recommendedName>
</protein>
<gene>
    <name evidence="8" type="ORF">CHIRRI_LOCUS14393</name>
</gene>
<dbReference type="Pfam" id="PF00096">
    <property type="entry name" value="zf-C2H2"/>
    <property type="match status" value="1"/>
</dbReference>
<feature type="compositionally biased region" description="Basic and acidic residues" evidence="6">
    <location>
        <begin position="117"/>
        <end position="144"/>
    </location>
</feature>
<evidence type="ECO:0000313" key="8">
    <source>
        <dbReference type="EMBL" id="CAG9811586.1"/>
    </source>
</evidence>
<dbReference type="PANTHER" id="PTHR24379">
    <property type="entry name" value="KRAB AND ZINC FINGER DOMAIN-CONTAINING"/>
    <property type="match status" value="1"/>
</dbReference>
<dbReference type="PROSITE" id="PS00028">
    <property type="entry name" value="ZINC_FINGER_C2H2_1"/>
    <property type="match status" value="4"/>
</dbReference>
<reference evidence="8" key="1">
    <citation type="submission" date="2022-01" db="EMBL/GenBank/DDBJ databases">
        <authorList>
            <person name="King R."/>
        </authorList>
    </citation>
    <scope>NUCLEOTIDE SEQUENCE</scope>
</reference>
<feature type="domain" description="C2H2-type" evidence="7">
    <location>
        <begin position="196"/>
        <end position="223"/>
    </location>
</feature>
<keyword evidence="1" id="KW-0479">Metal-binding</keyword>
<dbReference type="GO" id="GO:0008270">
    <property type="term" value="F:zinc ion binding"/>
    <property type="evidence" value="ECO:0007669"/>
    <property type="project" value="UniProtKB-KW"/>
</dbReference>
<dbReference type="SMART" id="SM00355">
    <property type="entry name" value="ZnF_C2H2"/>
    <property type="match status" value="6"/>
</dbReference>
<evidence type="ECO:0000256" key="2">
    <source>
        <dbReference type="ARBA" id="ARBA00022737"/>
    </source>
</evidence>
<keyword evidence="3 5" id="KW-0863">Zinc-finger</keyword>
<accession>A0A9N9WZ89</accession>
<dbReference type="AlphaFoldDB" id="A0A9N9WZ89"/>
<dbReference type="PANTHER" id="PTHR24379:SF121">
    <property type="entry name" value="C2H2-TYPE DOMAIN-CONTAINING PROTEIN"/>
    <property type="match status" value="1"/>
</dbReference>
<evidence type="ECO:0000256" key="6">
    <source>
        <dbReference type="SAM" id="MobiDB-lite"/>
    </source>
</evidence>
<evidence type="ECO:0000259" key="7">
    <source>
        <dbReference type="PROSITE" id="PS50157"/>
    </source>
</evidence>
<feature type="domain" description="C2H2-type" evidence="7">
    <location>
        <begin position="141"/>
        <end position="168"/>
    </location>
</feature>
<evidence type="ECO:0000256" key="1">
    <source>
        <dbReference type="ARBA" id="ARBA00022723"/>
    </source>
</evidence>
<dbReference type="EMBL" id="OU895880">
    <property type="protein sequence ID" value="CAG9811586.1"/>
    <property type="molecule type" value="Genomic_DNA"/>
</dbReference>
<evidence type="ECO:0000256" key="3">
    <source>
        <dbReference type="ARBA" id="ARBA00022771"/>
    </source>
</evidence>
<feature type="region of interest" description="Disordered" evidence="6">
    <location>
        <begin position="26"/>
        <end position="46"/>
    </location>
</feature>
<feature type="region of interest" description="Disordered" evidence="6">
    <location>
        <begin position="113"/>
        <end position="144"/>
    </location>
</feature>
<evidence type="ECO:0000256" key="4">
    <source>
        <dbReference type="ARBA" id="ARBA00022833"/>
    </source>
</evidence>
<name>A0A9N9WZ89_9DIPT</name>
<dbReference type="PROSITE" id="PS50157">
    <property type="entry name" value="ZINC_FINGER_C2H2_2"/>
    <property type="match status" value="4"/>
</dbReference>
<keyword evidence="2" id="KW-0677">Repeat</keyword>
<feature type="domain" description="C2H2-type" evidence="7">
    <location>
        <begin position="222"/>
        <end position="250"/>
    </location>
</feature>
<reference evidence="8" key="2">
    <citation type="submission" date="2022-10" db="EMBL/GenBank/DDBJ databases">
        <authorList>
            <consortium name="ENA_rothamsted_submissions"/>
            <consortium name="culmorum"/>
            <person name="King R."/>
        </authorList>
    </citation>
    <scope>NUCLEOTIDE SEQUENCE</scope>
</reference>
<dbReference type="Gene3D" id="3.30.160.60">
    <property type="entry name" value="Classic Zinc Finger"/>
    <property type="match status" value="3"/>
</dbReference>
<keyword evidence="9" id="KW-1185">Reference proteome</keyword>
<organism evidence="8 9">
    <name type="scientific">Chironomus riparius</name>
    <dbReference type="NCBI Taxonomy" id="315576"/>
    <lineage>
        <taxon>Eukaryota</taxon>
        <taxon>Metazoa</taxon>
        <taxon>Ecdysozoa</taxon>
        <taxon>Arthropoda</taxon>
        <taxon>Hexapoda</taxon>
        <taxon>Insecta</taxon>
        <taxon>Pterygota</taxon>
        <taxon>Neoptera</taxon>
        <taxon>Endopterygota</taxon>
        <taxon>Diptera</taxon>
        <taxon>Nematocera</taxon>
        <taxon>Chironomoidea</taxon>
        <taxon>Chironomidae</taxon>
        <taxon>Chironominae</taxon>
        <taxon>Chironomus</taxon>
    </lineage>
</organism>
<evidence type="ECO:0000313" key="9">
    <source>
        <dbReference type="Proteomes" id="UP001153620"/>
    </source>
</evidence>
<keyword evidence="4" id="KW-0862">Zinc</keyword>
<feature type="domain" description="C2H2-type" evidence="7">
    <location>
        <begin position="251"/>
        <end position="278"/>
    </location>
</feature>
<dbReference type="OrthoDB" id="7727540at2759"/>
<dbReference type="Proteomes" id="UP001153620">
    <property type="component" value="Chromosome 4"/>
</dbReference>
<dbReference type="SUPFAM" id="SSF57667">
    <property type="entry name" value="beta-beta-alpha zinc fingers"/>
    <property type="match status" value="3"/>
</dbReference>